<feature type="region of interest" description="Disordered" evidence="5">
    <location>
        <begin position="192"/>
        <end position="211"/>
    </location>
</feature>
<dbReference type="InterPro" id="IPR009057">
    <property type="entry name" value="Homeodomain-like_sf"/>
</dbReference>
<dbReference type="PANTHER" id="PTHR30055">
    <property type="entry name" value="HTH-TYPE TRANSCRIPTIONAL REGULATOR RUTR"/>
    <property type="match status" value="1"/>
</dbReference>
<keyword evidence="2 4" id="KW-0238">DNA-binding</keyword>
<evidence type="ECO:0000256" key="2">
    <source>
        <dbReference type="ARBA" id="ARBA00023125"/>
    </source>
</evidence>
<comment type="caution">
    <text evidence="7">The sequence shown here is derived from an EMBL/GenBank/DDBJ whole genome shotgun (WGS) entry which is preliminary data.</text>
</comment>
<dbReference type="Pfam" id="PF00440">
    <property type="entry name" value="TetR_N"/>
    <property type="match status" value="1"/>
</dbReference>
<dbReference type="Proteomes" id="UP001143486">
    <property type="component" value="Unassembled WGS sequence"/>
</dbReference>
<dbReference type="InterPro" id="IPR001647">
    <property type="entry name" value="HTH_TetR"/>
</dbReference>
<name>A0A9W6IKZ0_9PROT</name>
<proteinExistence type="predicted"/>
<dbReference type="AlphaFoldDB" id="A0A9W6IKZ0"/>
<evidence type="ECO:0000256" key="4">
    <source>
        <dbReference type="PROSITE-ProRule" id="PRU00335"/>
    </source>
</evidence>
<dbReference type="GO" id="GO:0003700">
    <property type="term" value="F:DNA-binding transcription factor activity"/>
    <property type="evidence" value="ECO:0007669"/>
    <property type="project" value="TreeGrafter"/>
</dbReference>
<keyword evidence="1" id="KW-0805">Transcription regulation</keyword>
<dbReference type="EMBL" id="BSFE01000004">
    <property type="protein sequence ID" value="GLK52202.1"/>
    <property type="molecule type" value="Genomic_DNA"/>
</dbReference>
<dbReference type="RefSeq" id="WP_271186571.1">
    <property type="nucleotide sequence ID" value="NZ_BSFE01000004.1"/>
</dbReference>
<dbReference type="SUPFAM" id="SSF46689">
    <property type="entry name" value="Homeodomain-like"/>
    <property type="match status" value="2"/>
</dbReference>
<organism evidence="7 8">
    <name type="scientific">Maricaulis virginensis</name>
    <dbReference type="NCBI Taxonomy" id="144022"/>
    <lineage>
        <taxon>Bacteria</taxon>
        <taxon>Pseudomonadati</taxon>
        <taxon>Pseudomonadota</taxon>
        <taxon>Alphaproteobacteria</taxon>
        <taxon>Maricaulales</taxon>
        <taxon>Maricaulaceae</taxon>
        <taxon>Maricaulis</taxon>
    </lineage>
</organism>
<evidence type="ECO:0000256" key="3">
    <source>
        <dbReference type="ARBA" id="ARBA00023163"/>
    </source>
</evidence>
<gene>
    <name evidence="7" type="ORF">GCM10017621_17100</name>
</gene>
<keyword evidence="3" id="KW-0804">Transcription</keyword>
<reference evidence="7" key="2">
    <citation type="submission" date="2023-01" db="EMBL/GenBank/DDBJ databases">
        <authorList>
            <person name="Sun Q."/>
            <person name="Evtushenko L."/>
        </authorList>
    </citation>
    <scope>NUCLEOTIDE SEQUENCE</scope>
    <source>
        <strain evidence="7">VKM B-1513</strain>
    </source>
</reference>
<evidence type="ECO:0000256" key="5">
    <source>
        <dbReference type="SAM" id="MobiDB-lite"/>
    </source>
</evidence>
<feature type="DNA-binding region" description="H-T-H motif" evidence="4">
    <location>
        <begin position="236"/>
        <end position="255"/>
    </location>
</feature>
<accession>A0A9W6IKZ0</accession>
<dbReference type="InterPro" id="IPR050109">
    <property type="entry name" value="HTH-type_TetR-like_transc_reg"/>
</dbReference>
<dbReference type="PRINTS" id="PR00455">
    <property type="entry name" value="HTHTETR"/>
</dbReference>
<evidence type="ECO:0000259" key="6">
    <source>
        <dbReference type="PROSITE" id="PS50977"/>
    </source>
</evidence>
<reference evidence="7" key="1">
    <citation type="journal article" date="2014" name="Int. J. Syst. Evol. Microbiol.">
        <title>Complete genome sequence of Corynebacterium casei LMG S-19264T (=DSM 44701T), isolated from a smear-ripened cheese.</title>
        <authorList>
            <consortium name="US DOE Joint Genome Institute (JGI-PGF)"/>
            <person name="Walter F."/>
            <person name="Albersmeier A."/>
            <person name="Kalinowski J."/>
            <person name="Ruckert C."/>
        </authorList>
    </citation>
    <scope>NUCLEOTIDE SEQUENCE</scope>
    <source>
        <strain evidence="7">VKM B-1513</strain>
    </source>
</reference>
<evidence type="ECO:0000313" key="7">
    <source>
        <dbReference type="EMBL" id="GLK52202.1"/>
    </source>
</evidence>
<keyword evidence="8" id="KW-1185">Reference proteome</keyword>
<dbReference type="GO" id="GO:0000976">
    <property type="term" value="F:transcription cis-regulatory region binding"/>
    <property type="evidence" value="ECO:0007669"/>
    <property type="project" value="TreeGrafter"/>
</dbReference>
<evidence type="ECO:0000313" key="8">
    <source>
        <dbReference type="Proteomes" id="UP001143486"/>
    </source>
</evidence>
<dbReference type="Gene3D" id="1.10.357.10">
    <property type="entry name" value="Tetracycline Repressor, domain 2"/>
    <property type="match status" value="2"/>
</dbReference>
<sequence length="375" mass="40308">MTDIASTPDTVRRRLADCAAALWLDAGPGAVSFGQVSARTGVQKSLAAYHFPTIAALRAAAADRVLSDFRNRIRIVAEELAAYSPKEASGPRIWAQLAMQALGPQGHGLAILEVAFLALDDADYRRRIVRLAASLRRIVRCLGEGRQPREPRTAFALVVGAVLTHAARGHGAHHLFSLDRELEEAFTGPGLPRHRHRTPGVGPAPSVAEGPVTTPREQILDAAIDLLADDGLRAMSHRSLARQAGLSLSATTYYFASKTEIFEAALERLIERAQHALADSGSAVGPASWDMNSLVETLTEFYLEEGQAATRAHLNIGLLAGRTPSMHAAMEDLYALQIANFIRLLGEAGTGGSGDRTVFLYKLISGHLMLSLLDM</sequence>
<feature type="domain" description="HTH tetR-type" evidence="6">
    <location>
        <begin position="213"/>
        <end position="273"/>
    </location>
</feature>
<dbReference type="PANTHER" id="PTHR30055:SF234">
    <property type="entry name" value="HTH-TYPE TRANSCRIPTIONAL REGULATOR BETI"/>
    <property type="match status" value="1"/>
</dbReference>
<protein>
    <recommendedName>
        <fullName evidence="6">HTH tetR-type domain-containing protein</fullName>
    </recommendedName>
</protein>
<evidence type="ECO:0000256" key="1">
    <source>
        <dbReference type="ARBA" id="ARBA00023015"/>
    </source>
</evidence>
<dbReference type="PROSITE" id="PS50977">
    <property type="entry name" value="HTH_TETR_2"/>
    <property type="match status" value="1"/>
</dbReference>